<evidence type="ECO:0000313" key="5">
    <source>
        <dbReference type="Proteomes" id="UP000013923"/>
    </source>
</evidence>
<dbReference type="KEGG" id="vg:10021820"/>
<name>D1LVQ6_BPPRM</name>
<keyword evidence="1" id="KW-0472">Membrane</keyword>
<reference evidence="2 5" key="2">
    <citation type="submission" date="2009-10" db="EMBL/GenBank/DDBJ databases">
        <title>The Genome Sequence of Prochlorococcus phage P-SSM2.</title>
        <authorList>
            <consortium name="The Broad Institute Genome Sequencing Platform"/>
            <person name="Henn M.R."/>
            <person name="Sullivan M.S."/>
            <person name="Osburne M.S."/>
            <person name="Levin J."/>
            <person name="Malboeuf C."/>
            <person name="Casali M."/>
            <person name="Russ C."/>
            <person name="Lennon N."/>
            <person name="Chapman S.B."/>
            <person name="Erlich R."/>
            <person name="Young S.K."/>
            <person name="Koehrsen M."/>
            <person name="Yandava C."/>
            <person name="Zeng Q."/>
            <person name="Alvarado L."/>
            <person name="Anderson S."/>
            <person name="Berlin A."/>
            <person name="Borenstein D."/>
            <person name="Chen Z."/>
            <person name="Engels R."/>
            <person name="Freedman E."/>
            <person name="Gellesch M."/>
            <person name="Goldberg J."/>
            <person name="Green L."/>
            <person name="Griggs A."/>
            <person name="Gujja S."/>
            <person name="Heilman E.R."/>
            <person name="Heiman D."/>
            <person name="Hepburn T."/>
            <person name="Howarth C."/>
            <person name="Jen D."/>
            <person name="Larson L."/>
            <person name="Lewis B."/>
            <person name="Mehta T."/>
            <person name="Park D."/>
            <person name="Pearson M."/>
            <person name="Richards J."/>
            <person name="Rizzolo K."/>
            <person name="Roberts A."/>
            <person name="Ryan E."/>
            <person name="Saif S."/>
            <person name="Shea T."/>
            <person name="Shenoy N."/>
            <person name="Sisk P."/>
            <person name="Stolte C."/>
            <person name="Sykes S."/>
            <person name="Walk T."/>
            <person name="White J."/>
            <person name="Yu Q."/>
            <person name="Coleman M.L."/>
            <person name="Huang K.H."/>
            <person name="Weigele P.R."/>
            <person name="DeFrancesco A.S."/>
            <person name="Kern S.E."/>
            <person name="Thompson L.R."/>
            <person name="Fu R."/>
            <person name="Hombeck B."/>
            <person name="Chisholm S.W."/>
            <person name="Haas B."/>
            <person name="Nusbaum C."/>
            <person name="Birren B."/>
        </authorList>
    </citation>
    <scope>NUCLEOTIDE SEQUENCE [LARGE SCALE GENOMIC DNA]</scope>
    <source>
        <strain evidence="2">P-SSM2</strain>
    </source>
</reference>
<dbReference type="GeneID" id="10021820"/>
<organismHost>
    <name type="scientific">Prochlorococcus</name>
    <dbReference type="NCBI Taxonomy" id="1218"/>
</organismHost>
<reference evidence="3 4" key="1">
    <citation type="journal article" date="2005" name="PLoS Biol.">
        <title>Three Prochlorococcus cyanophage genomes: signature features and ecological interpretations.</title>
        <authorList>
            <person name="Sullivan M.B."/>
            <person name="Coleman M.L."/>
            <person name="Weigele P."/>
            <person name="Rohwer F."/>
            <person name="Chisholm S.W."/>
        </authorList>
    </citation>
    <scope>NUCLEOTIDE SEQUENCE</scope>
</reference>
<accession>D1LVQ6</accession>
<keyword evidence="1" id="KW-0812">Transmembrane</keyword>
<feature type="transmembrane region" description="Helical" evidence="1">
    <location>
        <begin position="12"/>
        <end position="37"/>
    </location>
</feature>
<evidence type="ECO:0000313" key="4">
    <source>
        <dbReference type="Proteomes" id="UP000000991"/>
    </source>
</evidence>
<protein>
    <submittedName>
        <fullName evidence="2">Predicted protein</fullName>
    </submittedName>
</protein>
<keyword evidence="4" id="KW-1185">Reference proteome</keyword>
<gene>
    <name evidence="2" type="ORF">PCMG_00089</name>
    <name evidence="3" type="ORF">PSSM2_089.1</name>
</gene>
<dbReference type="Proteomes" id="UP000013923">
    <property type="component" value="Genome"/>
</dbReference>
<dbReference type="OrthoDB" id="22709at10239"/>
<dbReference type="RefSeq" id="YP_004030783.1">
    <property type="nucleotide sequence ID" value="NC_006883.2"/>
</dbReference>
<dbReference type="Proteomes" id="UP000000991">
    <property type="component" value="Segment"/>
</dbReference>
<organism evidence="2 5">
    <name type="scientific">Prochlorococcus phage P-SSM2</name>
    <dbReference type="NCBI Taxonomy" id="268746"/>
    <lineage>
        <taxon>Viruses</taxon>
        <taxon>Duplodnaviria</taxon>
        <taxon>Heunggongvirae</taxon>
        <taxon>Uroviricota</taxon>
        <taxon>Caudoviricetes</taxon>
        <taxon>Pantevenvirales</taxon>
        <taxon>Kyanoviridae</taxon>
        <taxon>Salacisavirus</taxon>
        <taxon>Salacisavirus pssm2</taxon>
    </lineage>
</organism>
<evidence type="ECO:0000256" key="1">
    <source>
        <dbReference type="SAM" id="Phobius"/>
    </source>
</evidence>
<sequence length="71" mass="7794">MIKIDSLSRAIGSVLIVISYFVVLNVSATIGAAMYLVSHFLSMPYFVRTKGWDVVVMLSFLIVISIAKLIA</sequence>
<proteinExistence type="predicted"/>
<evidence type="ECO:0000313" key="2">
    <source>
        <dbReference type="EMBL" id="ACY75965.1"/>
    </source>
</evidence>
<keyword evidence="1" id="KW-1133">Transmembrane helix</keyword>
<feature type="transmembrane region" description="Helical" evidence="1">
    <location>
        <begin position="52"/>
        <end position="70"/>
    </location>
</feature>
<dbReference type="EMBL" id="AY939844">
    <property type="protein sequence ID" value="ADK66270.1"/>
    <property type="molecule type" value="Genomic_DNA"/>
</dbReference>
<evidence type="ECO:0000313" key="3">
    <source>
        <dbReference type="EMBL" id="ADK66270.1"/>
    </source>
</evidence>
<reference evidence="3 4" key="3">
    <citation type="journal article" date="2010" name="Environ. Microbiol.">
        <title>Genomic analysis of oceanic cyanobacterial myoviruses compared with T4-like myoviruses from diverse hosts and environments.</title>
        <authorList>
            <person name="Sullivan M.B."/>
            <person name="Huang K.H."/>
            <person name="Ignacio-Espinoza J.C."/>
            <person name="Berlin A.M."/>
            <person name="Kelly L."/>
            <person name="Weigele P.R."/>
            <person name="DeFrancesco A.S."/>
            <person name="Kern S.E."/>
            <person name="Thompson L.R."/>
            <person name="Young S."/>
            <person name="Yandava C."/>
            <person name="Fu R."/>
            <person name="Krastins B."/>
            <person name="Chase M."/>
            <person name="Sarracino D."/>
            <person name="Osburne M.S."/>
            <person name="Henn M.R."/>
            <person name="Chisholm S.W."/>
        </authorList>
    </citation>
    <scope>NUCLEOTIDE SEQUENCE [LARGE SCALE GENOMIC DNA]</scope>
</reference>
<dbReference type="EMBL" id="GU071092">
    <property type="protein sequence ID" value="ACY75965.1"/>
    <property type="molecule type" value="Genomic_DNA"/>
</dbReference>